<keyword evidence="2" id="KW-0472">Membrane</keyword>
<dbReference type="Proteomes" id="UP000075243">
    <property type="component" value="Unassembled WGS sequence"/>
</dbReference>
<feature type="transmembrane region" description="Helical" evidence="2">
    <location>
        <begin position="852"/>
        <end position="870"/>
    </location>
</feature>
<dbReference type="InterPro" id="IPR052843">
    <property type="entry name" value="ER_body_metal_sequester"/>
</dbReference>
<feature type="region of interest" description="Disordered" evidence="1">
    <location>
        <begin position="1"/>
        <end position="32"/>
    </location>
</feature>
<feature type="region of interest" description="Disordered" evidence="1">
    <location>
        <begin position="335"/>
        <end position="360"/>
    </location>
</feature>
<feature type="transmembrane region" description="Helical" evidence="2">
    <location>
        <begin position="820"/>
        <end position="840"/>
    </location>
</feature>
<reference evidence="3" key="1">
    <citation type="journal article" date="2012" name="Nat. Biotechnol.">
        <title>Draft genome sequence of pigeonpea (Cajanus cajan), an orphan legume crop of resource-poor farmers.</title>
        <authorList>
            <person name="Varshney R.K."/>
            <person name="Chen W."/>
            <person name="Li Y."/>
            <person name="Bharti A.K."/>
            <person name="Saxena R.K."/>
            <person name="Schlueter J.A."/>
            <person name="Donoghue M.T."/>
            <person name="Azam S."/>
            <person name="Fan G."/>
            <person name="Whaley A.M."/>
            <person name="Farmer A.D."/>
            <person name="Sheridan J."/>
            <person name="Iwata A."/>
            <person name="Tuteja R."/>
            <person name="Penmetsa R.V."/>
            <person name="Wu W."/>
            <person name="Upadhyaya H.D."/>
            <person name="Yang S.P."/>
            <person name="Shah T."/>
            <person name="Saxena K.B."/>
            <person name="Michael T."/>
            <person name="McCombie W.R."/>
            <person name="Yang B."/>
            <person name="Zhang G."/>
            <person name="Yang H."/>
            <person name="Wang J."/>
            <person name="Spillane C."/>
            <person name="Cook D.R."/>
            <person name="May G.D."/>
            <person name="Xu X."/>
            <person name="Jackson S.A."/>
        </authorList>
    </citation>
    <scope>NUCLEOTIDE SEQUENCE [LARGE SCALE GENOMIC DNA]</scope>
</reference>
<evidence type="ECO:0008006" key="5">
    <source>
        <dbReference type="Google" id="ProtNLM"/>
    </source>
</evidence>
<feature type="compositionally biased region" description="Basic and acidic residues" evidence="1">
    <location>
        <begin position="398"/>
        <end position="414"/>
    </location>
</feature>
<feature type="compositionally biased region" description="Basic and acidic residues" evidence="1">
    <location>
        <begin position="335"/>
        <end position="348"/>
    </location>
</feature>
<name>A0A151SG30_CAJCA</name>
<keyword evidence="4" id="KW-1185">Reference proteome</keyword>
<feature type="compositionally biased region" description="Polar residues" evidence="1">
    <location>
        <begin position="349"/>
        <end position="359"/>
    </location>
</feature>
<evidence type="ECO:0000256" key="1">
    <source>
        <dbReference type="SAM" id="MobiDB-lite"/>
    </source>
</evidence>
<accession>A0A151SG30</accession>
<evidence type="ECO:0000313" key="3">
    <source>
        <dbReference type="EMBL" id="KYP53790.1"/>
    </source>
</evidence>
<dbReference type="PANTHER" id="PTHR38937">
    <property type="entry name" value="MEMBRANE PROTEIN OF ER BODY-LIKE PROTEIN"/>
    <property type="match status" value="1"/>
</dbReference>
<dbReference type="PANTHER" id="PTHR38937:SF2">
    <property type="entry name" value="MEMBRANE PROTEIN OF ER BODY-LIKE PROTEIN ISOFORM X1"/>
    <property type="match status" value="1"/>
</dbReference>
<dbReference type="STRING" id="3821.A0A151SG30"/>
<dbReference type="OMA" id="EAHTEIY"/>
<feature type="region of interest" description="Disordered" evidence="1">
    <location>
        <begin position="389"/>
        <end position="426"/>
    </location>
</feature>
<feature type="compositionally biased region" description="Acidic residues" evidence="1">
    <location>
        <begin position="11"/>
        <end position="20"/>
    </location>
</feature>
<organism evidence="3 4">
    <name type="scientific">Cajanus cajan</name>
    <name type="common">Pigeon pea</name>
    <name type="synonym">Cajanus indicus</name>
    <dbReference type="NCBI Taxonomy" id="3821"/>
    <lineage>
        <taxon>Eukaryota</taxon>
        <taxon>Viridiplantae</taxon>
        <taxon>Streptophyta</taxon>
        <taxon>Embryophyta</taxon>
        <taxon>Tracheophyta</taxon>
        <taxon>Spermatophyta</taxon>
        <taxon>Magnoliopsida</taxon>
        <taxon>eudicotyledons</taxon>
        <taxon>Gunneridae</taxon>
        <taxon>Pentapetalae</taxon>
        <taxon>rosids</taxon>
        <taxon>fabids</taxon>
        <taxon>Fabales</taxon>
        <taxon>Fabaceae</taxon>
        <taxon>Papilionoideae</taxon>
        <taxon>50 kb inversion clade</taxon>
        <taxon>NPAAA clade</taxon>
        <taxon>indigoferoid/millettioid clade</taxon>
        <taxon>Phaseoleae</taxon>
        <taxon>Cajanus</taxon>
    </lineage>
</organism>
<keyword evidence="2" id="KW-1133">Transmembrane helix</keyword>
<dbReference type="Gramene" id="C.cajan_23677.t">
    <property type="protein sequence ID" value="C.cajan_23677.t"/>
    <property type="gene ID" value="C.cajan_23677"/>
</dbReference>
<keyword evidence="2" id="KW-0812">Transmembrane</keyword>
<proteinExistence type="predicted"/>
<dbReference type="EMBL" id="KQ483411">
    <property type="protein sequence ID" value="KYP53790.1"/>
    <property type="molecule type" value="Genomic_DNA"/>
</dbReference>
<feature type="transmembrane region" description="Helical" evidence="2">
    <location>
        <begin position="784"/>
        <end position="808"/>
    </location>
</feature>
<dbReference type="AlphaFoldDB" id="A0A151SG30"/>
<evidence type="ECO:0000313" key="4">
    <source>
        <dbReference type="Proteomes" id="UP000075243"/>
    </source>
</evidence>
<protein>
    <recommendedName>
        <fullName evidence="5">Membrane protein of ER body-like protein</fullName>
    </recommendedName>
</protein>
<evidence type="ECO:0000256" key="2">
    <source>
        <dbReference type="SAM" id="Phobius"/>
    </source>
</evidence>
<gene>
    <name evidence="3" type="ORF">KK1_024364</name>
</gene>
<feature type="transmembrane region" description="Helical" evidence="2">
    <location>
        <begin position="732"/>
        <end position="754"/>
    </location>
</feature>
<sequence length="905" mass="98883">MEQVHHHWIVNEEEEEEEPQDAASKGKHSLQHRKDSIIATAVMPPFSTVGEKLLLQKEEVLHSHKEEQKEHATQKVEETSNVVGNDNNINGDSEEVGLEMLADFVENAMNGEVISSGIINVAASHKKNSVYSDKQQGMWKCHHCTWTKQFDSPWNVPLENLNGSIMKVKTMIQHGPCFVCDSKGQYVCNANISPSTNEYHVWQFGIEMVIYIMLAGFDIRVKNSDIQCSPRNEVNNQCMETVDDKAPPGSELLLLPKSSEIQAETVENCGDEISAKAYPNMSEKIDQQLKELDVEAVLSKQETHDLFCPNCKSCITKRVILRKRKRNIPNIDTIAKRDNFGGTHKPETSQKPSVIPSSNVEKENPSIVVAASNANWLLALFTSNKGRKASVQGDASIEDSRTDPASIEDSRIDNPESPLANTPNQNVNLTSDIKLGNVGVNSPIPSVVKSVVKIESWIEKGKKSNVALPNEPLVDQNDFSTGSSSDVVNVLQKVRGDFSATKQLLNENVRTDLGDKNRDSVDVIKTGIVADISKREGVLVATVATTEILLDAGKPAKDSILKSYEGSHIFDKSQKDVDKTLEIAQDSYSSSMEEAQSPAQSFGGSVAANDVASEKPSSRVDATIPSNQDFKEVLKNVEEEIKPSVAKEKEGMNMKEQTFITSTSQTADSIPIEGAIVTEAHTEIYIGEQPRTEIDEHQEWEILKSIVYGGLVESITSLGVVSSAVASGTAPLNVLAVGLANLIGGLFVIGHNLIDLKNDHSGGDTLQMNVQDRYQELLGHRANFLLHVVVAIFSFLIFGSVPLVVYGLLISKNYHAEVKIAAVAAASVVCIIVLAIGKVYTNRPLKSYVKTVLHYVSLALATSGISYLAGDLVKDLLEKISGSESGSVLTMPLSGTRMKPAWMSY</sequence>